<keyword evidence="1 2" id="KW-0597">Phosphoprotein</keyword>
<evidence type="ECO:0000256" key="2">
    <source>
        <dbReference type="PROSITE-ProRule" id="PRU00169"/>
    </source>
</evidence>
<dbReference type="PROSITE" id="PS50110">
    <property type="entry name" value="RESPONSE_REGULATORY"/>
    <property type="match status" value="1"/>
</dbReference>
<organism evidence="4 5">
    <name type="scientific">Paracoccus aurantiacus</name>
    <dbReference type="NCBI Taxonomy" id="2599412"/>
    <lineage>
        <taxon>Bacteria</taxon>
        <taxon>Pseudomonadati</taxon>
        <taxon>Pseudomonadota</taxon>
        <taxon>Alphaproteobacteria</taxon>
        <taxon>Rhodobacterales</taxon>
        <taxon>Paracoccaceae</taxon>
        <taxon>Paracoccus</taxon>
    </lineage>
</organism>
<evidence type="ECO:0000256" key="1">
    <source>
        <dbReference type="ARBA" id="ARBA00022553"/>
    </source>
</evidence>
<comment type="caution">
    <text evidence="4">The sequence shown here is derived from an EMBL/GenBank/DDBJ whole genome shotgun (WGS) entry which is preliminary data.</text>
</comment>
<dbReference type="Gene3D" id="3.40.50.2300">
    <property type="match status" value="1"/>
</dbReference>
<protein>
    <submittedName>
        <fullName evidence="4">Response regulator</fullName>
    </submittedName>
</protein>
<dbReference type="PANTHER" id="PTHR44591:SF3">
    <property type="entry name" value="RESPONSE REGULATORY DOMAIN-CONTAINING PROTEIN"/>
    <property type="match status" value="1"/>
</dbReference>
<dbReference type="Pfam" id="PF00072">
    <property type="entry name" value="Response_reg"/>
    <property type="match status" value="1"/>
</dbReference>
<evidence type="ECO:0000259" key="3">
    <source>
        <dbReference type="PROSITE" id="PS50110"/>
    </source>
</evidence>
<keyword evidence="5" id="KW-1185">Reference proteome</keyword>
<dbReference type="GO" id="GO:0000160">
    <property type="term" value="P:phosphorelay signal transduction system"/>
    <property type="evidence" value="ECO:0007669"/>
    <property type="project" value="InterPro"/>
</dbReference>
<dbReference type="OrthoDB" id="9801602at2"/>
<sequence>MPGAPRQFDPAYGWRDRQTQFRSNPALTSVVTLLIREGRARGGEVSDTDILLIEDEPNIAEAVRFILTRDGWRLDHWGEGGQALDHIARLRPRLVILDIMLPAQSGLEVLSGLRADPSLAATPVLILTARGTAGRSGIAPADADRIMSKPFDNDELRRTVVEMLGAPG</sequence>
<dbReference type="CDD" id="cd17574">
    <property type="entry name" value="REC_OmpR"/>
    <property type="match status" value="1"/>
</dbReference>
<gene>
    <name evidence="4" type="ORF">FQV27_10195</name>
</gene>
<dbReference type="PANTHER" id="PTHR44591">
    <property type="entry name" value="STRESS RESPONSE REGULATOR PROTEIN 1"/>
    <property type="match status" value="1"/>
</dbReference>
<dbReference type="EMBL" id="VOPL01000003">
    <property type="protein sequence ID" value="TXB69399.1"/>
    <property type="molecule type" value="Genomic_DNA"/>
</dbReference>
<dbReference type="InterPro" id="IPR011006">
    <property type="entry name" value="CheY-like_superfamily"/>
</dbReference>
<evidence type="ECO:0000313" key="4">
    <source>
        <dbReference type="EMBL" id="TXB69399.1"/>
    </source>
</evidence>
<dbReference type="InterPro" id="IPR001789">
    <property type="entry name" value="Sig_transdc_resp-reg_receiver"/>
</dbReference>
<reference evidence="4 5" key="1">
    <citation type="submission" date="2019-08" db="EMBL/GenBank/DDBJ databases">
        <authorList>
            <person name="Ye J."/>
        </authorList>
    </citation>
    <scope>NUCLEOTIDE SEQUENCE [LARGE SCALE GENOMIC DNA]</scope>
    <source>
        <strain evidence="4 5">TK008</strain>
    </source>
</reference>
<dbReference type="Proteomes" id="UP000321562">
    <property type="component" value="Unassembled WGS sequence"/>
</dbReference>
<dbReference type="InterPro" id="IPR050595">
    <property type="entry name" value="Bact_response_regulator"/>
</dbReference>
<dbReference type="SUPFAM" id="SSF52172">
    <property type="entry name" value="CheY-like"/>
    <property type="match status" value="1"/>
</dbReference>
<proteinExistence type="predicted"/>
<name>A0A5C6S4L3_9RHOB</name>
<dbReference type="SMART" id="SM00448">
    <property type="entry name" value="REC"/>
    <property type="match status" value="1"/>
</dbReference>
<feature type="modified residue" description="4-aspartylphosphate" evidence="2">
    <location>
        <position position="98"/>
    </location>
</feature>
<accession>A0A5C6S4L3</accession>
<evidence type="ECO:0000313" key="5">
    <source>
        <dbReference type="Proteomes" id="UP000321562"/>
    </source>
</evidence>
<dbReference type="AlphaFoldDB" id="A0A5C6S4L3"/>
<feature type="domain" description="Response regulatory" evidence="3">
    <location>
        <begin position="49"/>
        <end position="164"/>
    </location>
</feature>